<feature type="region of interest" description="Disordered" evidence="1">
    <location>
        <begin position="1"/>
        <end position="22"/>
    </location>
</feature>
<dbReference type="EMBL" id="CDPU01000007">
    <property type="protein sequence ID" value="CEO47505.1"/>
    <property type="molecule type" value="Genomic_DNA"/>
</dbReference>
<gene>
    <name evidence="2" type="ORF">BN869_000003560_1</name>
</gene>
<protein>
    <submittedName>
        <fullName evidence="2">Uncharacterized protein</fullName>
    </submittedName>
</protein>
<accession>A0A0B7JXW3</accession>
<name>A0A0B7JXW3_BIOOC</name>
<feature type="non-terminal residue" evidence="2">
    <location>
        <position position="1"/>
    </location>
</feature>
<reference evidence="2" key="1">
    <citation type="submission" date="2015-01" db="EMBL/GenBank/DDBJ databases">
        <authorList>
            <person name="Durling Mikael"/>
        </authorList>
    </citation>
    <scope>NUCLEOTIDE SEQUENCE</scope>
</reference>
<proteinExistence type="predicted"/>
<evidence type="ECO:0000313" key="2">
    <source>
        <dbReference type="EMBL" id="CEO47505.1"/>
    </source>
</evidence>
<dbReference type="AlphaFoldDB" id="A0A0B7JXW3"/>
<organism evidence="2">
    <name type="scientific">Bionectria ochroleuca</name>
    <name type="common">Gliocladium roseum</name>
    <dbReference type="NCBI Taxonomy" id="29856"/>
    <lineage>
        <taxon>Eukaryota</taxon>
        <taxon>Fungi</taxon>
        <taxon>Dikarya</taxon>
        <taxon>Ascomycota</taxon>
        <taxon>Pezizomycotina</taxon>
        <taxon>Sordariomycetes</taxon>
        <taxon>Hypocreomycetidae</taxon>
        <taxon>Hypocreales</taxon>
        <taxon>Bionectriaceae</taxon>
        <taxon>Clonostachys</taxon>
    </lineage>
</organism>
<sequence length="153" mass="17253">SIDLDNAWRRAQSPGEGGWTPEHAEGNFKVDFYEFYAWIEQALVLLQRIFGEEGNPLRGVLGSGEVRHALWKAKELRNRWKDAAAGEKETPPLRMYDLSWIVGNILGGLEAAYRVAAGKVRELEEAEKGGSAEATVEDQGWDWMVEDSMDWEA</sequence>
<evidence type="ECO:0000256" key="1">
    <source>
        <dbReference type="SAM" id="MobiDB-lite"/>
    </source>
</evidence>